<protein>
    <submittedName>
        <fullName evidence="1">Uncharacterized protein</fullName>
    </submittedName>
</protein>
<accession>A0A6D2K759</accession>
<dbReference type="EMBL" id="CACVBM020001378">
    <property type="protein sequence ID" value="CAA7047590.1"/>
    <property type="molecule type" value="Genomic_DNA"/>
</dbReference>
<keyword evidence="3" id="KW-1185">Reference proteome</keyword>
<dbReference type="EMBL" id="CACVBM020001433">
    <property type="protein sequence ID" value="CAA7049978.1"/>
    <property type="molecule type" value="Genomic_DNA"/>
</dbReference>
<proteinExistence type="predicted"/>
<reference evidence="1 3" key="1">
    <citation type="submission" date="2020-01" db="EMBL/GenBank/DDBJ databases">
        <authorList>
            <person name="Mishra B."/>
        </authorList>
    </citation>
    <scope>NUCLEOTIDE SEQUENCE [LARGE SCALE GENOMIC DNA]</scope>
</reference>
<gene>
    <name evidence="1" type="ORF">MERR_LOCUS34825</name>
    <name evidence="2" type="ORF">MERR_LOCUS37213</name>
</gene>
<evidence type="ECO:0000313" key="3">
    <source>
        <dbReference type="Proteomes" id="UP000467841"/>
    </source>
</evidence>
<organism evidence="1 3">
    <name type="scientific">Microthlaspi erraticum</name>
    <dbReference type="NCBI Taxonomy" id="1685480"/>
    <lineage>
        <taxon>Eukaryota</taxon>
        <taxon>Viridiplantae</taxon>
        <taxon>Streptophyta</taxon>
        <taxon>Embryophyta</taxon>
        <taxon>Tracheophyta</taxon>
        <taxon>Spermatophyta</taxon>
        <taxon>Magnoliopsida</taxon>
        <taxon>eudicotyledons</taxon>
        <taxon>Gunneridae</taxon>
        <taxon>Pentapetalae</taxon>
        <taxon>rosids</taxon>
        <taxon>malvids</taxon>
        <taxon>Brassicales</taxon>
        <taxon>Brassicaceae</taxon>
        <taxon>Coluteocarpeae</taxon>
        <taxon>Microthlaspi</taxon>
    </lineage>
</organism>
<evidence type="ECO:0000313" key="2">
    <source>
        <dbReference type="EMBL" id="CAA7049978.1"/>
    </source>
</evidence>
<dbReference type="AlphaFoldDB" id="A0A6D2K759"/>
<name>A0A6D2K759_9BRAS</name>
<evidence type="ECO:0000313" key="1">
    <source>
        <dbReference type="EMBL" id="CAA7047590.1"/>
    </source>
</evidence>
<sequence>MLFHEGLRDELRRKVPHPRTKEDKNRVKYVLMAARQAEEEKQPQEQESELLFLGLLLFLCLASCHQNILHPVLIFLSPKVGHLASKLISQPFMKGHSHKLPMTLRQKRKSGGIPATSVDLVPL</sequence>
<dbReference type="Proteomes" id="UP000467841">
    <property type="component" value="Unassembled WGS sequence"/>
</dbReference>